<reference evidence="1" key="1">
    <citation type="submission" date="2024-01" db="EMBL/GenBank/DDBJ databases">
        <authorList>
            <person name="Webb A."/>
        </authorList>
    </citation>
    <scope>NUCLEOTIDE SEQUENCE</scope>
    <source>
        <strain evidence="1">Pm1</strain>
    </source>
</reference>
<protein>
    <submittedName>
        <fullName evidence="1">Uncharacterized protein</fullName>
    </submittedName>
</protein>
<dbReference type="Proteomes" id="UP001162060">
    <property type="component" value="Unassembled WGS sequence"/>
</dbReference>
<organism evidence="1 2">
    <name type="scientific">Peronospora matthiolae</name>
    <dbReference type="NCBI Taxonomy" id="2874970"/>
    <lineage>
        <taxon>Eukaryota</taxon>
        <taxon>Sar</taxon>
        <taxon>Stramenopiles</taxon>
        <taxon>Oomycota</taxon>
        <taxon>Peronosporomycetes</taxon>
        <taxon>Peronosporales</taxon>
        <taxon>Peronosporaceae</taxon>
        <taxon>Peronospora</taxon>
    </lineage>
</organism>
<comment type="caution">
    <text evidence="1">The sequence shown here is derived from an EMBL/GenBank/DDBJ whole genome shotgun (WGS) entry which is preliminary data.</text>
</comment>
<sequence>MTDTKELPRHPLRLWNSSTMDDAKVLTDPESVAMATAFMKKSREQWEAGKSLRYAPELKDLEQVAREI</sequence>
<dbReference type="EMBL" id="CAKLBY020000302">
    <property type="protein sequence ID" value="CAK7943395.1"/>
    <property type="molecule type" value="Genomic_DNA"/>
</dbReference>
<accession>A0AAV1VBW0</accession>
<proteinExistence type="predicted"/>
<evidence type="ECO:0000313" key="1">
    <source>
        <dbReference type="EMBL" id="CAK7943395.1"/>
    </source>
</evidence>
<gene>
    <name evidence="1" type="ORF">PM001_LOCUS28545</name>
</gene>
<evidence type="ECO:0000313" key="2">
    <source>
        <dbReference type="Proteomes" id="UP001162060"/>
    </source>
</evidence>
<name>A0AAV1VBW0_9STRA</name>
<dbReference type="AlphaFoldDB" id="A0AAV1VBW0"/>